<dbReference type="GO" id="GO:0005886">
    <property type="term" value="C:plasma membrane"/>
    <property type="evidence" value="ECO:0007669"/>
    <property type="project" value="TreeGrafter"/>
</dbReference>
<comment type="caution">
    <text evidence="1">The sequence shown here is derived from an EMBL/GenBank/DDBJ whole genome shotgun (WGS) entry which is preliminary data.</text>
</comment>
<proteinExistence type="predicted"/>
<organism evidence="1 2">
    <name type="scientific">Ridgeia piscesae</name>
    <name type="common">Tubeworm</name>
    <dbReference type="NCBI Taxonomy" id="27915"/>
    <lineage>
        <taxon>Eukaryota</taxon>
        <taxon>Metazoa</taxon>
        <taxon>Spiralia</taxon>
        <taxon>Lophotrochozoa</taxon>
        <taxon>Annelida</taxon>
        <taxon>Polychaeta</taxon>
        <taxon>Sedentaria</taxon>
        <taxon>Canalipalpata</taxon>
        <taxon>Sabellida</taxon>
        <taxon>Siboglinidae</taxon>
        <taxon>Ridgeia</taxon>
    </lineage>
</organism>
<evidence type="ECO:0000313" key="1">
    <source>
        <dbReference type="EMBL" id="KAK2153990.1"/>
    </source>
</evidence>
<name>A0AAD9JKN4_RIDPI</name>
<dbReference type="Proteomes" id="UP001209878">
    <property type="component" value="Unassembled WGS sequence"/>
</dbReference>
<gene>
    <name evidence="1" type="ORF">NP493_2235g00000</name>
</gene>
<dbReference type="EMBL" id="JAODUO010002233">
    <property type="protein sequence ID" value="KAK2153990.1"/>
    <property type="molecule type" value="Genomic_DNA"/>
</dbReference>
<protein>
    <submittedName>
        <fullName evidence="1">Uncharacterized protein</fullName>
    </submittedName>
</protein>
<accession>A0AAD9JKN4</accession>
<dbReference type="GO" id="GO:0099604">
    <property type="term" value="F:ligand-gated calcium channel activity"/>
    <property type="evidence" value="ECO:0007669"/>
    <property type="project" value="TreeGrafter"/>
</dbReference>
<dbReference type="PANTHER" id="PTHR13800:SF12">
    <property type="entry name" value="TRANSIENT RECEPTOR POTENTIAL CATION CHANNEL SUBFAMILY M MEMBER-LIKE 2"/>
    <property type="match status" value="1"/>
</dbReference>
<dbReference type="AlphaFoldDB" id="A0AAD9JKN4"/>
<keyword evidence="2" id="KW-1185">Reference proteome</keyword>
<dbReference type="InterPro" id="IPR050927">
    <property type="entry name" value="TRPM"/>
</dbReference>
<reference evidence="1" key="1">
    <citation type="journal article" date="2023" name="Mol. Biol. Evol.">
        <title>Third-Generation Sequencing Reveals the Adaptive Role of the Epigenome in Three Deep-Sea Polychaetes.</title>
        <authorList>
            <person name="Perez M."/>
            <person name="Aroh O."/>
            <person name="Sun Y."/>
            <person name="Lan Y."/>
            <person name="Juniper S.K."/>
            <person name="Young C.R."/>
            <person name="Angers B."/>
            <person name="Qian P.Y."/>
        </authorList>
    </citation>
    <scope>NUCLEOTIDE SEQUENCE</scope>
    <source>
        <strain evidence="1">R07B-5</strain>
    </source>
</reference>
<dbReference type="PANTHER" id="PTHR13800">
    <property type="entry name" value="TRANSIENT RECEPTOR POTENTIAL CATION CHANNEL, SUBFAMILY M, MEMBER 6"/>
    <property type="match status" value="1"/>
</dbReference>
<sequence>MIIEEMRQILTRDAMSMSHKFTSYFANVWNKFDMLAHGLFLISILLRFTVSEAHFHWPRMSYCLTLSMYYVRFMQAFYVEKNIGPKVIMVRRMVSGPVVIASGDHFISIIKSS</sequence>
<evidence type="ECO:0000313" key="2">
    <source>
        <dbReference type="Proteomes" id="UP001209878"/>
    </source>
</evidence>